<evidence type="ECO:0000313" key="4">
    <source>
        <dbReference type="Proteomes" id="UP000028878"/>
    </source>
</evidence>
<feature type="signal peptide" evidence="2">
    <location>
        <begin position="1"/>
        <end position="26"/>
    </location>
</feature>
<name>A0A1L1PUS5_HYDIT</name>
<proteinExistence type="inferred from homology"/>
<dbReference type="Proteomes" id="UP000028878">
    <property type="component" value="Unassembled WGS sequence"/>
</dbReference>
<accession>A0A1L1PUS5</accession>
<dbReference type="EMBL" id="CCAE010000034">
    <property type="protein sequence ID" value="CDN89065.1"/>
    <property type="molecule type" value="Genomic_DNA"/>
</dbReference>
<dbReference type="RefSeq" id="WP_035622945.1">
    <property type="nucleotide sequence ID" value="NZ_CCAE010000034.1"/>
</dbReference>
<reference evidence="4" key="1">
    <citation type="submission" date="2014-11" db="EMBL/GenBank/DDBJ databases">
        <title>Draft genome sequence of Hydrogenophaga intermedia S1.</title>
        <authorList>
            <person name="Gan H.M."/>
            <person name="Chew T.H."/>
            <person name="Stolz A."/>
        </authorList>
    </citation>
    <scope>NUCLEOTIDE SEQUENCE [LARGE SCALE GENOMIC DNA]</scope>
    <source>
        <strain evidence="4">S1</strain>
    </source>
</reference>
<dbReference type="Pfam" id="PF03401">
    <property type="entry name" value="TctC"/>
    <property type="match status" value="1"/>
</dbReference>
<organism evidence="3 4">
    <name type="scientific">Hydrogenophaga intermedia</name>
    <dbReference type="NCBI Taxonomy" id="65786"/>
    <lineage>
        <taxon>Bacteria</taxon>
        <taxon>Pseudomonadati</taxon>
        <taxon>Pseudomonadota</taxon>
        <taxon>Betaproteobacteria</taxon>
        <taxon>Burkholderiales</taxon>
        <taxon>Comamonadaceae</taxon>
        <taxon>Hydrogenophaga</taxon>
    </lineage>
</organism>
<dbReference type="PIRSF" id="PIRSF017082">
    <property type="entry name" value="YflP"/>
    <property type="match status" value="1"/>
</dbReference>
<evidence type="ECO:0000256" key="1">
    <source>
        <dbReference type="ARBA" id="ARBA00006987"/>
    </source>
</evidence>
<keyword evidence="2" id="KW-0732">Signal</keyword>
<evidence type="ECO:0000313" key="3">
    <source>
        <dbReference type="EMBL" id="CDN89065.1"/>
    </source>
</evidence>
<comment type="similarity">
    <text evidence="1">Belongs to the UPF0065 (bug) family.</text>
</comment>
<dbReference type="CDD" id="cd07012">
    <property type="entry name" value="PBP2_Bug_TTT"/>
    <property type="match status" value="1"/>
</dbReference>
<dbReference type="PANTHER" id="PTHR42928">
    <property type="entry name" value="TRICARBOXYLATE-BINDING PROTEIN"/>
    <property type="match status" value="1"/>
</dbReference>
<evidence type="ECO:0000256" key="2">
    <source>
        <dbReference type="SAM" id="SignalP"/>
    </source>
</evidence>
<dbReference type="Gene3D" id="3.40.190.150">
    <property type="entry name" value="Bordetella uptake gene, domain 1"/>
    <property type="match status" value="1"/>
</dbReference>
<feature type="chain" id="PRO_5009681744" evidence="2">
    <location>
        <begin position="27"/>
        <end position="327"/>
    </location>
</feature>
<dbReference type="PROSITE" id="PS51318">
    <property type="entry name" value="TAT"/>
    <property type="match status" value="1"/>
</dbReference>
<dbReference type="AlphaFoldDB" id="A0A1L1PUS5"/>
<dbReference type="Gene3D" id="3.40.190.10">
    <property type="entry name" value="Periplasmic binding protein-like II"/>
    <property type="match status" value="1"/>
</dbReference>
<sequence precursor="true">MNIQRRTLLRLAGAAPAALALPALHADTWPSQAFKLHIGYSTGGAADIVARTLAVRLEKLLGQPVVFEYRPGAGGAIAAAYVARQPADGYQLYLADTGSMAIIPNLRSVAYDPVRDFTPLGYVGASGLVLLVNNDVPASDLPSLVKLLKDKPEAYAYSSSGIGSPHQLAGELFKQLTGTQIRHVPYRGAAPAMNDLMAGQVQVAFATIAPALPLIQAGRMRAIAVTSAKRSSSLKHIPTIAEQGVAGYEATPWFAMVAPPQLPAAIAQRLQQAMAQTIADPEVVATLERYGVEDAGAQTPAWLVERIRADHAKWGQVIKTAGIKMEG</sequence>
<gene>
    <name evidence="3" type="ORF">BN948_03502</name>
</gene>
<dbReference type="InterPro" id="IPR042100">
    <property type="entry name" value="Bug_dom1"/>
</dbReference>
<protein>
    <submittedName>
        <fullName evidence="3">Uncharacterized protein</fullName>
    </submittedName>
</protein>
<dbReference type="PANTHER" id="PTHR42928:SF5">
    <property type="entry name" value="BLR1237 PROTEIN"/>
    <property type="match status" value="1"/>
</dbReference>
<dbReference type="InterPro" id="IPR005064">
    <property type="entry name" value="BUG"/>
</dbReference>
<dbReference type="SUPFAM" id="SSF53850">
    <property type="entry name" value="Periplasmic binding protein-like II"/>
    <property type="match status" value="1"/>
</dbReference>
<dbReference type="InterPro" id="IPR006311">
    <property type="entry name" value="TAT_signal"/>
</dbReference>
<keyword evidence="4" id="KW-1185">Reference proteome</keyword>